<name>A0A7Y9JIJ7_9ACTN</name>
<keyword evidence="3" id="KW-1185">Reference proteome</keyword>
<feature type="region of interest" description="Disordered" evidence="1">
    <location>
        <begin position="93"/>
        <end position="118"/>
    </location>
</feature>
<accession>A0A7Y9JIJ7</accession>
<dbReference type="AlphaFoldDB" id="A0A7Y9JIJ7"/>
<gene>
    <name evidence="2" type="ORF">BJY14_005879</name>
</gene>
<dbReference type="Proteomes" id="UP000529783">
    <property type="component" value="Unassembled WGS sequence"/>
</dbReference>
<reference evidence="2 3" key="1">
    <citation type="submission" date="2020-07" db="EMBL/GenBank/DDBJ databases">
        <title>Sequencing the genomes of 1000 actinobacteria strains.</title>
        <authorList>
            <person name="Klenk H.-P."/>
        </authorList>
    </citation>
    <scope>NUCLEOTIDE SEQUENCE [LARGE SCALE GENOMIC DNA]</scope>
    <source>
        <strain evidence="2 3">DSM 40398</strain>
    </source>
</reference>
<protein>
    <submittedName>
        <fullName evidence="2">Uncharacterized protein</fullName>
    </submittedName>
</protein>
<evidence type="ECO:0000313" key="3">
    <source>
        <dbReference type="Proteomes" id="UP000529783"/>
    </source>
</evidence>
<organism evidence="2 3">
    <name type="scientific">Actinomadura luteofluorescens</name>
    <dbReference type="NCBI Taxonomy" id="46163"/>
    <lineage>
        <taxon>Bacteria</taxon>
        <taxon>Bacillati</taxon>
        <taxon>Actinomycetota</taxon>
        <taxon>Actinomycetes</taxon>
        <taxon>Streptosporangiales</taxon>
        <taxon>Thermomonosporaceae</taxon>
        <taxon>Actinomadura</taxon>
    </lineage>
</organism>
<dbReference type="EMBL" id="JACCBA010000001">
    <property type="protein sequence ID" value="NYD49896.1"/>
    <property type="molecule type" value="Genomic_DNA"/>
</dbReference>
<feature type="region of interest" description="Disordered" evidence="1">
    <location>
        <begin position="241"/>
        <end position="277"/>
    </location>
</feature>
<sequence length="277" mass="30255">MNTRTTSPPESMILPRLRPCCSRFVPTVWPSRADSSSSWVTLSGRSLTTWASRLKSPANRVRVSPRDAKVPDRPLTSFSSDWIAAPVPVGRVDDDRAVVDRPAQRRPLPGEPGPERVQDRRHVVGVDRPREPVGGPGRVRQLLRVVGLRDPAAVVDVGAGELVRAEVEGEVLRAEHRDRLDRRDGRVGHLDALVDPDPDGDPAVAVELDLLDVADRDPADLHLRLARVEALPGAAERRVVVGGARVGRRGPDRDEHRGRRDDAGADQPEHRPAAGGQ</sequence>
<evidence type="ECO:0000313" key="2">
    <source>
        <dbReference type="EMBL" id="NYD49896.1"/>
    </source>
</evidence>
<proteinExistence type="predicted"/>
<evidence type="ECO:0000256" key="1">
    <source>
        <dbReference type="SAM" id="MobiDB-lite"/>
    </source>
</evidence>
<feature type="compositionally biased region" description="Basic and acidic residues" evidence="1">
    <location>
        <begin position="93"/>
        <end position="103"/>
    </location>
</feature>
<comment type="caution">
    <text evidence="2">The sequence shown here is derived from an EMBL/GenBank/DDBJ whole genome shotgun (WGS) entry which is preliminary data.</text>
</comment>
<feature type="compositionally biased region" description="Basic and acidic residues" evidence="1">
    <location>
        <begin position="249"/>
        <end position="277"/>
    </location>
</feature>